<evidence type="ECO:0000313" key="2">
    <source>
        <dbReference type="EMBL" id="KAJ7646234.1"/>
    </source>
</evidence>
<feature type="compositionally biased region" description="Basic and acidic residues" evidence="1">
    <location>
        <begin position="91"/>
        <end position="101"/>
    </location>
</feature>
<sequence length="117" mass="12819">MAALAPQPDPSNHLPLDNGEEEDEDEGKSPPIEKEDVDKVPPIEVLPNPLPSPPPDDDNLELNIDELKSGARNLGIHASRHPDKPGQPAFRQKETGKKSSAERATTTLMQEQLKSHH</sequence>
<keyword evidence="3" id="KW-1185">Reference proteome</keyword>
<organism evidence="2 3">
    <name type="scientific">Mycena rosella</name>
    <name type="common">Pink bonnet</name>
    <name type="synonym">Agaricus rosellus</name>
    <dbReference type="NCBI Taxonomy" id="1033263"/>
    <lineage>
        <taxon>Eukaryota</taxon>
        <taxon>Fungi</taxon>
        <taxon>Dikarya</taxon>
        <taxon>Basidiomycota</taxon>
        <taxon>Agaricomycotina</taxon>
        <taxon>Agaricomycetes</taxon>
        <taxon>Agaricomycetidae</taxon>
        <taxon>Agaricales</taxon>
        <taxon>Marasmiineae</taxon>
        <taxon>Mycenaceae</taxon>
        <taxon>Mycena</taxon>
    </lineage>
</organism>
<evidence type="ECO:0000313" key="3">
    <source>
        <dbReference type="Proteomes" id="UP001221757"/>
    </source>
</evidence>
<dbReference type="EMBL" id="JARKIE010000384">
    <property type="protein sequence ID" value="KAJ7646234.1"/>
    <property type="molecule type" value="Genomic_DNA"/>
</dbReference>
<feature type="compositionally biased region" description="Polar residues" evidence="1">
    <location>
        <begin position="102"/>
        <end position="117"/>
    </location>
</feature>
<feature type="compositionally biased region" description="Acidic residues" evidence="1">
    <location>
        <begin position="55"/>
        <end position="64"/>
    </location>
</feature>
<feature type="compositionally biased region" description="Basic and acidic residues" evidence="1">
    <location>
        <begin position="27"/>
        <end position="41"/>
    </location>
</feature>
<comment type="caution">
    <text evidence="2">The sequence shown here is derived from an EMBL/GenBank/DDBJ whole genome shotgun (WGS) entry which is preliminary data.</text>
</comment>
<proteinExistence type="predicted"/>
<protein>
    <submittedName>
        <fullName evidence="2">Uncharacterized protein</fullName>
    </submittedName>
</protein>
<gene>
    <name evidence="2" type="ORF">B0H17DRAFT_1148142</name>
</gene>
<feature type="region of interest" description="Disordered" evidence="1">
    <location>
        <begin position="1"/>
        <end position="117"/>
    </location>
</feature>
<dbReference type="AlphaFoldDB" id="A0AAD7CDH8"/>
<accession>A0AAD7CDH8</accession>
<dbReference type="Proteomes" id="UP001221757">
    <property type="component" value="Unassembled WGS sequence"/>
</dbReference>
<evidence type="ECO:0000256" key="1">
    <source>
        <dbReference type="SAM" id="MobiDB-lite"/>
    </source>
</evidence>
<reference evidence="2" key="1">
    <citation type="submission" date="2023-03" db="EMBL/GenBank/DDBJ databases">
        <title>Massive genome expansion in bonnet fungi (Mycena s.s.) driven by repeated elements and novel gene families across ecological guilds.</title>
        <authorList>
            <consortium name="Lawrence Berkeley National Laboratory"/>
            <person name="Harder C.B."/>
            <person name="Miyauchi S."/>
            <person name="Viragh M."/>
            <person name="Kuo A."/>
            <person name="Thoen E."/>
            <person name="Andreopoulos B."/>
            <person name="Lu D."/>
            <person name="Skrede I."/>
            <person name="Drula E."/>
            <person name="Henrissat B."/>
            <person name="Morin E."/>
            <person name="Kohler A."/>
            <person name="Barry K."/>
            <person name="LaButti K."/>
            <person name="Morin E."/>
            <person name="Salamov A."/>
            <person name="Lipzen A."/>
            <person name="Mereny Z."/>
            <person name="Hegedus B."/>
            <person name="Baldrian P."/>
            <person name="Stursova M."/>
            <person name="Weitz H."/>
            <person name="Taylor A."/>
            <person name="Grigoriev I.V."/>
            <person name="Nagy L.G."/>
            <person name="Martin F."/>
            <person name="Kauserud H."/>
        </authorList>
    </citation>
    <scope>NUCLEOTIDE SEQUENCE</scope>
    <source>
        <strain evidence="2">CBHHK067</strain>
    </source>
</reference>
<name>A0AAD7CDH8_MYCRO</name>